<evidence type="ECO:0000313" key="2">
    <source>
        <dbReference type="Proteomes" id="UP001207468"/>
    </source>
</evidence>
<reference evidence="1" key="1">
    <citation type="submission" date="2021-03" db="EMBL/GenBank/DDBJ databases">
        <title>Evolutionary priming and transition to the ectomycorrhizal habit in an iconic lineage of mushroom-forming fungi: is preadaptation a requirement?</title>
        <authorList>
            <consortium name="DOE Joint Genome Institute"/>
            <person name="Looney B.P."/>
            <person name="Miyauchi S."/>
            <person name="Morin E."/>
            <person name="Drula E."/>
            <person name="Courty P.E."/>
            <person name="Chicoki N."/>
            <person name="Fauchery L."/>
            <person name="Kohler A."/>
            <person name="Kuo A."/>
            <person name="LaButti K."/>
            <person name="Pangilinan J."/>
            <person name="Lipzen A."/>
            <person name="Riley R."/>
            <person name="Andreopoulos W."/>
            <person name="He G."/>
            <person name="Johnson J."/>
            <person name="Barry K.W."/>
            <person name="Grigoriev I.V."/>
            <person name="Nagy L."/>
            <person name="Hibbett D."/>
            <person name="Henrissat B."/>
            <person name="Matheny P.B."/>
            <person name="Labbe J."/>
            <person name="Martin A.F."/>
        </authorList>
    </citation>
    <scope>NUCLEOTIDE SEQUENCE</scope>
    <source>
        <strain evidence="1">BPL698</strain>
    </source>
</reference>
<dbReference type="EMBL" id="JAGFNK010000085">
    <property type="protein sequence ID" value="KAI9508602.1"/>
    <property type="molecule type" value="Genomic_DNA"/>
</dbReference>
<evidence type="ECO:0000313" key="1">
    <source>
        <dbReference type="EMBL" id="KAI9508602.1"/>
    </source>
</evidence>
<sequence>MDRRSYREYYDRDRPYWESKDRTRDRQPVPLQPQPPPHWDRERTRYPEPPYTSFGQDGRFEDRDQGNRQRWYLPSYDNTSRRQVDTFTPRGRPRSPGSPSRELGELRQPPLKRVRDDSYAGSHGATGDDYYTHAHHPPPPPSMNKEPLPPLPPSVPTPVPIPIPLSASPLPPRYNHSRPPPLELYGGYERDGGRLMAGPSYSREGPR</sequence>
<comment type="caution">
    <text evidence="1">The sequence shown here is derived from an EMBL/GenBank/DDBJ whole genome shotgun (WGS) entry which is preliminary data.</text>
</comment>
<organism evidence="1 2">
    <name type="scientific">Russula earlei</name>
    <dbReference type="NCBI Taxonomy" id="71964"/>
    <lineage>
        <taxon>Eukaryota</taxon>
        <taxon>Fungi</taxon>
        <taxon>Dikarya</taxon>
        <taxon>Basidiomycota</taxon>
        <taxon>Agaricomycotina</taxon>
        <taxon>Agaricomycetes</taxon>
        <taxon>Russulales</taxon>
        <taxon>Russulaceae</taxon>
        <taxon>Russula</taxon>
    </lineage>
</organism>
<dbReference type="Proteomes" id="UP001207468">
    <property type="component" value="Unassembled WGS sequence"/>
</dbReference>
<keyword evidence="2" id="KW-1185">Reference proteome</keyword>
<gene>
    <name evidence="1" type="ORF">F5148DRAFT_1194625</name>
</gene>
<name>A0ACC0UBX1_9AGAM</name>
<protein>
    <submittedName>
        <fullName evidence="1">Uncharacterized protein</fullName>
    </submittedName>
</protein>
<proteinExistence type="predicted"/>
<accession>A0ACC0UBX1</accession>